<accession>A0A7W6JE96</accession>
<keyword evidence="3" id="KW-0812">Transmembrane</keyword>
<dbReference type="RefSeq" id="WP_183204629.1">
    <property type="nucleotide sequence ID" value="NZ_BAAAER010000009.1"/>
</dbReference>
<dbReference type="Pfam" id="PF00486">
    <property type="entry name" value="Trans_reg_C"/>
    <property type="match status" value="1"/>
</dbReference>
<evidence type="ECO:0000256" key="2">
    <source>
        <dbReference type="PROSITE-ProRule" id="PRU01091"/>
    </source>
</evidence>
<dbReference type="PROSITE" id="PS51755">
    <property type="entry name" value="OMPR_PHOB"/>
    <property type="match status" value="1"/>
</dbReference>
<dbReference type="SMART" id="SM00862">
    <property type="entry name" value="Trans_reg_C"/>
    <property type="match status" value="1"/>
</dbReference>
<reference evidence="5 6" key="1">
    <citation type="submission" date="2020-08" db="EMBL/GenBank/DDBJ databases">
        <title>Genomic Encyclopedia of Type Strains, Phase IV (KMG-IV): sequencing the most valuable type-strain genomes for metagenomic binning, comparative biology and taxonomic classification.</title>
        <authorList>
            <person name="Goeker M."/>
        </authorList>
    </citation>
    <scope>NUCLEOTIDE SEQUENCE [LARGE SCALE GENOMIC DNA]</scope>
    <source>
        <strain evidence="5 6">DSM 23960</strain>
    </source>
</reference>
<organism evidence="5 6">
    <name type="scientific">Brevundimonas lenta</name>
    <dbReference type="NCBI Taxonomy" id="424796"/>
    <lineage>
        <taxon>Bacteria</taxon>
        <taxon>Pseudomonadati</taxon>
        <taxon>Pseudomonadota</taxon>
        <taxon>Alphaproteobacteria</taxon>
        <taxon>Caulobacterales</taxon>
        <taxon>Caulobacteraceae</taxon>
        <taxon>Brevundimonas</taxon>
    </lineage>
</organism>
<dbReference type="CDD" id="cd00383">
    <property type="entry name" value="trans_reg_C"/>
    <property type="match status" value="1"/>
</dbReference>
<dbReference type="Proteomes" id="UP000529946">
    <property type="component" value="Unassembled WGS sequence"/>
</dbReference>
<proteinExistence type="predicted"/>
<dbReference type="EMBL" id="JACIDM010000002">
    <property type="protein sequence ID" value="MBB4083543.1"/>
    <property type="molecule type" value="Genomic_DNA"/>
</dbReference>
<dbReference type="GO" id="GO:0003677">
    <property type="term" value="F:DNA binding"/>
    <property type="evidence" value="ECO:0007669"/>
    <property type="project" value="UniProtKB-UniRule"/>
</dbReference>
<evidence type="ECO:0000256" key="3">
    <source>
        <dbReference type="SAM" id="Phobius"/>
    </source>
</evidence>
<dbReference type="SUPFAM" id="SSF48452">
    <property type="entry name" value="TPR-like"/>
    <property type="match status" value="1"/>
</dbReference>
<feature type="domain" description="OmpR/PhoB-type" evidence="4">
    <location>
        <begin position="2"/>
        <end position="101"/>
    </location>
</feature>
<keyword evidence="3" id="KW-1133">Transmembrane helix</keyword>
<sequence>MTERYLIAGSLCLDMQDERLLVDGTPVRLGGRALAFLRVLMERPQVLLTKDELFARVWPGLTLSDAVLTTAVKEVRQAIGDRARQPTYIETAHGRGYRFLLPVERRDTVETPDPVKEPRAALRLPRIDWRVWAGVAAGVVAVALVVWFISARVDRGAPPAQRAAAPATSAHAKSIVVLPFEDFSPDGEERWFADGLAEEVQTTLARAPDLRVLSRTSAADLRRDGASGQEVAKQMGAAQFLEGTVRRSGDRVRVTAKLIRTGDGFEIWSQSYDRDMSDVISIQEDIAFQIASALKTVMDPSRLRVMVAAGTRSVEAYEAYLRGLSFDQRQLEAGDLAYAEEAAEAYERARTLDPNFAAAHWKSARTWFGNETRVDASTRADTPASVRLTRYLERADAAIATSRDDTEKLKYQAGRASMTMQIREAHRLMARYLAARPRDIDAWEEMADLSAYAAEVGWMRRAAERIHTLSVEEGNPRSRAITVSVMSMDLDAAVLRAREQLRLRPDRALTQYQAHRAFIWSGNVAEARALLPRIAASQLPPPTRLLAEMRQACAEGRVNDALALRSRVEDGTLSNQWLSAQVSGDMAEATAILKPLDTPDRLPSLMQFMINPTFDVRAYPLLAGELNRNGIVPRTPIPVPHGCPVQTTASR</sequence>
<keyword evidence="6" id="KW-1185">Reference proteome</keyword>
<evidence type="ECO:0000313" key="6">
    <source>
        <dbReference type="Proteomes" id="UP000529946"/>
    </source>
</evidence>
<dbReference type="InterPro" id="IPR036388">
    <property type="entry name" value="WH-like_DNA-bd_sf"/>
</dbReference>
<dbReference type="AlphaFoldDB" id="A0A7W6JE96"/>
<protein>
    <submittedName>
        <fullName evidence="5">TolB-like protein/DNA-binding winged helix-turn-helix (WHTH) protein</fullName>
    </submittedName>
</protein>
<keyword evidence="1 2" id="KW-0238">DNA-binding</keyword>
<dbReference type="InterPro" id="IPR016032">
    <property type="entry name" value="Sig_transdc_resp-reg_C-effctor"/>
</dbReference>
<keyword evidence="3" id="KW-0472">Membrane</keyword>
<evidence type="ECO:0000313" key="5">
    <source>
        <dbReference type="EMBL" id="MBB4083543.1"/>
    </source>
</evidence>
<comment type="caution">
    <text evidence="5">The sequence shown here is derived from an EMBL/GenBank/DDBJ whole genome shotgun (WGS) entry which is preliminary data.</text>
</comment>
<feature type="DNA-binding region" description="OmpR/PhoB-type" evidence="2">
    <location>
        <begin position="2"/>
        <end position="101"/>
    </location>
</feature>
<dbReference type="GO" id="GO:0006355">
    <property type="term" value="P:regulation of DNA-templated transcription"/>
    <property type="evidence" value="ECO:0007669"/>
    <property type="project" value="InterPro"/>
</dbReference>
<evidence type="ECO:0000256" key="1">
    <source>
        <dbReference type="ARBA" id="ARBA00023125"/>
    </source>
</evidence>
<dbReference type="InterPro" id="IPR011990">
    <property type="entry name" value="TPR-like_helical_dom_sf"/>
</dbReference>
<evidence type="ECO:0000259" key="4">
    <source>
        <dbReference type="PROSITE" id="PS51755"/>
    </source>
</evidence>
<dbReference type="Gene3D" id="1.25.40.10">
    <property type="entry name" value="Tetratricopeptide repeat domain"/>
    <property type="match status" value="1"/>
</dbReference>
<gene>
    <name evidence="5" type="ORF">GGR12_002409</name>
</gene>
<dbReference type="GO" id="GO:0000160">
    <property type="term" value="P:phosphorelay signal transduction system"/>
    <property type="evidence" value="ECO:0007669"/>
    <property type="project" value="InterPro"/>
</dbReference>
<name>A0A7W6JE96_9CAUL</name>
<dbReference type="Gene3D" id="1.10.10.10">
    <property type="entry name" value="Winged helix-like DNA-binding domain superfamily/Winged helix DNA-binding domain"/>
    <property type="match status" value="1"/>
</dbReference>
<feature type="transmembrane region" description="Helical" evidence="3">
    <location>
        <begin position="129"/>
        <end position="149"/>
    </location>
</feature>
<dbReference type="InterPro" id="IPR001867">
    <property type="entry name" value="OmpR/PhoB-type_DNA-bd"/>
</dbReference>
<dbReference type="SUPFAM" id="SSF46894">
    <property type="entry name" value="C-terminal effector domain of the bipartite response regulators"/>
    <property type="match status" value="1"/>
</dbReference>